<organism evidence="3 4">
    <name type="scientific">Saitoella complicata (strain BCRC 22490 / CBS 7301 / JCM 7358 / NBRC 10748 / NRRL Y-17804)</name>
    <dbReference type="NCBI Taxonomy" id="698492"/>
    <lineage>
        <taxon>Eukaryota</taxon>
        <taxon>Fungi</taxon>
        <taxon>Dikarya</taxon>
        <taxon>Ascomycota</taxon>
        <taxon>Taphrinomycotina</taxon>
        <taxon>Taphrinomycotina incertae sedis</taxon>
        <taxon>Saitoella</taxon>
    </lineage>
</organism>
<dbReference type="PANTHER" id="PTHR39477:SF1">
    <property type="entry name" value="BETA-FLANKING PROTEIN"/>
    <property type="match status" value="1"/>
</dbReference>
<dbReference type="EMBL" id="BACD03000036">
    <property type="protein sequence ID" value="GAO50772.1"/>
    <property type="molecule type" value="Genomic_DNA"/>
</dbReference>
<feature type="compositionally biased region" description="Low complexity" evidence="1">
    <location>
        <begin position="59"/>
        <end position="77"/>
    </location>
</feature>
<evidence type="ECO:0000259" key="2">
    <source>
        <dbReference type="Pfam" id="PF24845"/>
    </source>
</evidence>
<sequence>MDKLINFAKDALGKQDNDRREDDDQYERKHGVGGYEQNVGQGEGYGGHGGRPLAGGYEGSQQGYGSQFPPQQQSSGGDYDRQPGYGGQQGYSNDAEGYNPMGGSGGEAGSYYAGQHQGSYEGLEQGRDPRYGQGAGNFGTNPYGGPPTSSSMTGGGGFGAMLSQLDFGNAQNEADKYADKDEDKGFFAEALDKLKGDDDDDDIDEEKLVRSHQAAYSGGQTVGSGGIGNAAALQTMKMLMGGGSGGSSMGGMGGMGGQSQSSFVGMAMAQAAKLFDNNAAQGNVAGGANKQDAISQAAKTAMKLYMKSQMSGGSGAGGGLMSMLGKFM</sequence>
<dbReference type="Proteomes" id="UP000033140">
    <property type="component" value="Unassembled WGS sequence"/>
</dbReference>
<evidence type="ECO:0000313" key="4">
    <source>
        <dbReference type="Proteomes" id="UP000033140"/>
    </source>
</evidence>
<dbReference type="OMA" id="RPSHGNQ"/>
<proteinExistence type="predicted"/>
<dbReference type="PANTHER" id="PTHR39477">
    <property type="entry name" value="CHROMOSOME 8, WHOLE GENOME SHOTGUN SEQUENCE"/>
    <property type="match status" value="1"/>
</dbReference>
<feature type="domain" description="DUF7721" evidence="2">
    <location>
        <begin position="166"/>
        <end position="243"/>
    </location>
</feature>
<feature type="compositionally biased region" description="Gly residues" evidence="1">
    <location>
        <begin position="41"/>
        <end position="58"/>
    </location>
</feature>
<keyword evidence="4" id="KW-1185">Reference proteome</keyword>
<dbReference type="Pfam" id="PF24845">
    <property type="entry name" value="DUF7721"/>
    <property type="match status" value="1"/>
</dbReference>
<gene>
    <name evidence="3" type="ORF">G7K_4893-t1</name>
</gene>
<reference evidence="3 4" key="3">
    <citation type="journal article" date="2015" name="Genome Announc.">
        <title>Draft Genome Sequence of the Archiascomycetous Yeast Saitoella complicata.</title>
        <authorList>
            <person name="Yamauchi K."/>
            <person name="Kondo S."/>
            <person name="Hamamoto M."/>
            <person name="Takahashi Y."/>
            <person name="Ogura Y."/>
            <person name="Hayashi T."/>
            <person name="Nishida H."/>
        </authorList>
    </citation>
    <scope>NUCLEOTIDE SEQUENCE [LARGE SCALE GENOMIC DNA]</scope>
    <source>
        <strain evidence="3 4">NRRL Y-17804</strain>
    </source>
</reference>
<protein>
    <recommendedName>
        <fullName evidence="2">DUF7721 domain-containing protein</fullName>
    </recommendedName>
</protein>
<feature type="region of interest" description="Disordered" evidence="1">
    <location>
        <begin position="1"/>
        <end position="141"/>
    </location>
</feature>
<comment type="caution">
    <text evidence="3">The sequence shown here is derived from an EMBL/GenBank/DDBJ whole genome shotgun (WGS) entry which is preliminary data.</text>
</comment>
<evidence type="ECO:0000313" key="3">
    <source>
        <dbReference type="EMBL" id="GAO50772.1"/>
    </source>
</evidence>
<name>A0A0E9NLL4_SAICN</name>
<feature type="compositionally biased region" description="Basic and acidic residues" evidence="1">
    <location>
        <begin position="11"/>
        <end position="30"/>
    </location>
</feature>
<dbReference type="OrthoDB" id="2290255at2759"/>
<evidence type="ECO:0000256" key="1">
    <source>
        <dbReference type="SAM" id="MobiDB-lite"/>
    </source>
</evidence>
<dbReference type="InterPro" id="IPR056138">
    <property type="entry name" value="DUF7721"/>
</dbReference>
<reference evidence="3 4" key="1">
    <citation type="journal article" date="2011" name="J. Gen. Appl. Microbiol.">
        <title>Draft genome sequencing of the enigmatic yeast Saitoella complicata.</title>
        <authorList>
            <person name="Nishida H."/>
            <person name="Hamamoto M."/>
            <person name="Sugiyama J."/>
        </authorList>
    </citation>
    <scope>NUCLEOTIDE SEQUENCE [LARGE SCALE GENOMIC DNA]</scope>
    <source>
        <strain evidence="3 4">NRRL Y-17804</strain>
    </source>
</reference>
<accession>A0A0E9NLL4</accession>
<dbReference type="AlphaFoldDB" id="A0A0E9NLL4"/>
<reference evidence="3 4" key="2">
    <citation type="journal article" date="2014" name="J. Gen. Appl. Microbiol.">
        <title>The early diverging ascomycetous budding yeast Saitoella complicata has three histone deacetylases belonging to the Clr6, Hos2, and Rpd3 lineages.</title>
        <authorList>
            <person name="Nishida H."/>
            <person name="Matsumoto T."/>
            <person name="Kondo S."/>
            <person name="Hamamoto M."/>
            <person name="Yoshikawa H."/>
        </authorList>
    </citation>
    <scope>NUCLEOTIDE SEQUENCE [LARGE SCALE GENOMIC DNA]</scope>
    <source>
        <strain evidence="3 4">NRRL Y-17804</strain>
    </source>
</reference>
<dbReference type="RefSeq" id="XP_019026624.1">
    <property type="nucleotide sequence ID" value="XM_019166703.1"/>
</dbReference>